<dbReference type="Proteomes" id="UP000789920">
    <property type="component" value="Unassembled WGS sequence"/>
</dbReference>
<reference evidence="1" key="1">
    <citation type="submission" date="2021-06" db="EMBL/GenBank/DDBJ databases">
        <authorList>
            <person name="Kallberg Y."/>
            <person name="Tangrot J."/>
            <person name="Rosling A."/>
        </authorList>
    </citation>
    <scope>NUCLEOTIDE SEQUENCE</scope>
    <source>
        <strain evidence="1">MA461A</strain>
    </source>
</reference>
<evidence type="ECO:0000313" key="1">
    <source>
        <dbReference type="EMBL" id="CAG8524994.1"/>
    </source>
</evidence>
<gene>
    <name evidence="1" type="ORF">RPERSI_LOCUS2877</name>
</gene>
<evidence type="ECO:0000313" key="2">
    <source>
        <dbReference type="Proteomes" id="UP000789920"/>
    </source>
</evidence>
<keyword evidence="2" id="KW-1185">Reference proteome</keyword>
<comment type="caution">
    <text evidence="1">The sequence shown here is derived from an EMBL/GenBank/DDBJ whole genome shotgun (WGS) entry which is preliminary data.</text>
</comment>
<proteinExistence type="predicted"/>
<accession>A0ACA9LEA6</accession>
<dbReference type="EMBL" id="CAJVQC010003326">
    <property type="protein sequence ID" value="CAG8524994.1"/>
    <property type="molecule type" value="Genomic_DNA"/>
</dbReference>
<name>A0ACA9LEA6_9GLOM</name>
<organism evidence="1 2">
    <name type="scientific">Racocetra persica</name>
    <dbReference type="NCBI Taxonomy" id="160502"/>
    <lineage>
        <taxon>Eukaryota</taxon>
        <taxon>Fungi</taxon>
        <taxon>Fungi incertae sedis</taxon>
        <taxon>Mucoromycota</taxon>
        <taxon>Glomeromycotina</taxon>
        <taxon>Glomeromycetes</taxon>
        <taxon>Diversisporales</taxon>
        <taxon>Gigasporaceae</taxon>
        <taxon>Racocetra</taxon>
    </lineage>
</organism>
<sequence>MDIAQSSETQREYRNRLAREAYEHRKLLFTAEQLENQRA</sequence>
<protein>
    <submittedName>
        <fullName evidence="1">29194_t:CDS:1</fullName>
    </submittedName>
</protein>